<gene>
    <name evidence="9" type="primary">thiE</name>
    <name evidence="13" type="ORF">C8P66_111136</name>
</gene>
<dbReference type="Pfam" id="PF02581">
    <property type="entry name" value="TMP-TENI"/>
    <property type="match status" value="1"/>
</dbReference>
<dbReference type="GO" id="GO:0009229">
    <property type="term" value="P:thiamine diphosphate biosynthetic process"/>
    <property type="evidence" value="ECO:0007669"/>
    <property type="project" value="UniProtKB-UniRule"/>
</dbReference>
<dbReference type="NCBIfam" id="TIGR00693">
    <property type="entry name" value="thiE"/>
    <property type="match status" value="1"/>
</dbReference>
<evidence type="ECO:0000256" key="6">
    <source>
        <dbReference type="ARBA" id="ARBA00047334"/>
    </source>
</evidence>
<feature type="binding site" evidence="9">
    <location>
        <position position="78"/>
    </location>
    <ligand>
        <name>Mg(2+)</name>
        <dbReference type="ChEBI" id="CHEBI:18420"/>
    </ligand>
</feature>
<evidence type="ECO:0000256" key="4">
    <source>
        <dbReference type="ARBA" id="ARBA00022842"/>
    </source>
</evidence>
<keyword evidence="5 9" id="KW-0784">Thiamine biosynthesis</keyword>
<keyword evidence="3 9" id="KW-0479">Metal-binding</keyword>
<keyword evidence="4 9" id="KW-0460">Magnesium</keyword>
<feature type="binding site" evidence="9">
    <location>
        <position position="146"/>
    </location>
    <ligand>
        <name>4-amino-2-methyl-5-(diphosphooxymethyl)pyrimidine</name>
        <dbReference type="ChEBI" id="CHEBI:57841"/>
    </ligand>
</feature>
<evidence type="ECO:0000256" key="1">
    <source>
        <dbReference type="ARBA" id="ARBA00005165"/>
    </source>
</evidence>
<dbReference type="InterPro" id="IPR022998">
    <property type="entry name" value="ThiamineP_synth_TenI"/>
</dbReference>
<dbReference type="CDD" id="cd00564">
    <property type="entry name" value="TMP_TenI"/>
    <property type="match status" value="1"/>
</dbReference>
<name>A0A2W7IID6_9PROT</name>
<comment type="similarity">
    <text evidence="9 10">Belongs to the thiamine-phosphate synthase family.</text>
</comment>
<organism evidence="13 14">
    <name type="scientific">Humitalea rosea</name>
    <dbReference type="NCBI Taxonomy" id="990373"/>
    <lineage>
        <taxon>Bacteria</taxon>
        <taxon>Pseudomonadati</taxon>
        <taxon>Pseudomonadota</taxon>
        <taxon>Alphaproteobacteria</taxon>
        <taxon>Acetobacterales</taxon>
        <taxon>Roseomonadaceae</taxon>
        <taxon>Humitalea</taxon>
    </lineage>
</organism>
<evidence type="ECO:0000256" key="3">
    <source>
        <dbReference type="ARBA" id="ARBA00022723"/>
    </source>
</evidence>
<feature type="binding site" evidence="9">
    <location>
        <position position="173"/>
    </location>
    <ligand>
        <name>2-[(2R,5Z)-2-carboxy-4-methylthiazol-5(2H)-ylidene]ethyl phosphate</name>
        <dbReference type="ChEBI" id="CHEBI:62899"/>
    </ligand>
</feature>
<feature type="binding site" evidence="9">
    <location>
        <position position="77"/>
    </location>
    <ligand>
        <name>4-amino-2-methyl-5-(diphosphooxymethyl)pyrimidine</name>
        <dbReference type="ChEBI" id="CHEBI:57841"/>
    </ligand>
</feature>
<evidence type="ECO:0000256" key="11">
    <source>
        <dbReference type="RuleBase" id="RU004253"/>
    </source>
</evidence>
<comment type="pathway">
    <text evidence="1 9 11">Cofactor biosynthesis; thiamine diphosphate biosynthesis; thiamine phosphate from 4-amino-2-methyl-5-diphosphomethylpyrimidine and 4-methyl-5-(2-phosphoethyl)-thiazole: step 1/1.</text>
</comment>
<dbReference type="PANTHER" id="PTHR20857:SF15">
    <property type="entry name" value="THIAMINE-PHOSPHATE SYNTHASE"/>
    <property type="match status" value="1"/>
</dbReference>
<dbReference type="Proteomes" id="UP000249688">
    <property type="component" value="Unassembled WGS sequence"/>
</dbReference>
<dbReference type="SUPFAM" id="SSF51391">
    <property type="entry name" value="Thiamin phosphate synthase"/>
    <property type="match status" value="1"/>
</dbReference>
<dbReference type="Gene3D" id="3.20.20.70">
    <property type="entry name" value="Aldolase class I"/>
    <property type="match status" value="1"/>
</dbReference>
<dbReference type="PANTHER" id="PTHR20857">
    <property type="entry name" value="THIAMINE-PHOSPHATE PYROPHOSPHORYLASE"/>
    <property type="match status" value="1"/>
</dbReference>
<keyword evidence="2 9" id="KW-0808">Transferase</keyword>
<feature type="binding site" evidence="9">
    <location>
        <begin position="143"/>
        <end position="145"/>
    </location>
    <ligand>
        <name>2-[(2R,5Z)-2-carboxy-4-methylthiazol-5(2H)-ylidene]ethyl phosphate</name>
        <dbReference type="ChEBI" id="CHEBI:62899"/>
    </ligand>
</feature>
<comment type="catalytic activity">
    <reaction evidence="8 9 10">
        <text>2-[(2R,5Z)-2-carboxy-4-methylthiazol-5(2H)-ylidene]ethyl phosphate + 4-amino-2-methyl-5-(diphosphooxymethyl)pyrimidine + 2 H(+) = thiamine phosphate + CO2 + diphosphate</text>
        <dbReference type="Rhea" id="RHEA:47844"/>
        <dbReference type="ChEBI" id="CHEBI:15378"/>
        <dbReference type="ChEBI" id="CHEBI:16526"/>
        <dbReference type="ChEBI" id="CHEBI:33019"/>
        <dbReference type="ChEBI" id="CHEBI:37575"/>
        <dbReference type="ChEBI" id="CHEBI:57841"/>
        <dbReference type="ChEBI" id="CHEBI:62899"/>
        <dbReference type="EC" id="2.5.1.3"/>
    </reaction>
</comment>
<evidence type="ECO:0000313" key="13">
    <source>
        <dbReference type="EMBL" id="PZW45720.1"/>
    </source>
</evidence>
<dbReference type="InterPro" id="IPR013785">
    <property type="entry name" value="Aldolase_TIM"/>
</dbReference>
<dbReference type="EMBL" id="QKYU01000011">
    <property type="protein sequence ID" value="PZW45720.1"/>
    <property type="molecule type" value="Genomic_DNA"/>
</dbReference>
<comment type="caution">
    <text evidence="13">The sequence shown here is derived from an EMBL/GenBank/DDBJ whole genome shotgun (WGS) entry which is preliminary data.</text>
</comment>
<evidence type="ECO:0000256" key="8">
    <source>
        <dbReference type="ARBA" id="ARBA00047883"/>
    </source>
</evidence>
<reference evidence="13 14" key="1">
    <citation type="submission" date="2018-06" db="EMBL/GenBank/DDBJ databases">
        <title>Genomic Encyclopedia of Archaeal and Bacterial Type Strains, Phase II (KMG-II): from individual species to whole genera.</title>
        <authorList>
            <person name="Goeker M."/>
        </authorList>
    </citation>
    <scope>NUCLEOTIDE SEQUENCE [LARGE SCALE GENOMIC DNA]</scope>
    <source>
        <strain evidence="13 14">DSM 24525</strain>
    </source>
</reference>
<dbReference type="GO" id="GO:0004789">
    <property type="term" value="F:thiamine-phosphate diphosphorylase activity"/>
    <property type="evidence" value="ECO:0007669"/>
    <property type="project" value="UniProtKB-UniRule"/>
</dbReference>
<keyword evidence="14" id="KW-1185">Reference proteome</keyword>
<sequence length="217" mass="22503">MHDMSDTPQPDLCRLYLITPPVFDPLAFRDPLAAALDAGDVAALQIRLKDAPADAVKRAVAALLPVAQARGVAVLLNDSAELAIETGCDGAHLGQSDGDHAAARKLLGPDRMLGITCHASRHLAMKAGEIDADYVAFGAFFPTATKATEHVAEPEILEWWSSLFEVPCVAIGGITAENCGPLVRAGADFLAVVGAVWNHPDGPAAGVRALNAAIAAA</sequence>
<accession>A0A2W7IID6</accession>
<feature type="binding site" evidence="9">
    <location>
        <begin position="45"/>
        <end position="49"/>
    </location>
    <ligand>
        <name>4-amino-2-methyl-5-(diphosphooxymethyl)pyrimidine</name>
        <dbReference type="ChEBI" id="CHEBI:57841"/>
    </ligand>
</feature>
<evidence type="ECO:0000256" key="9">
    <source>
        <dbReference type="HAMAP-Rule" id="MF_00097"/>
    </source>
</evidence>
<comment type="caution">
    <text evidence="9">Lacks conserved residue(s) required for the propagation of feature annotation.</text>
</comment>
<proteinExistence type="inferred from homology"/>
<comment type="function">
    <text evidence="9">Condenses 4-methyl-5-(beta-hydroxyethyl)thiazole monophosphate (THZ-P) and 2-methyl-4-amino-5-hydroxymethyl pyrimidine pyrophosphate (HMP-PP) to form thiamine monophosphate (TMP).</text>
</comment>
<comment type="catalytic activity">
    <reaction evidence="7 9 10">
        <text>2-(2-carboxy-4-methylthiazol-5-yl)ethyl phosphate + 4-amino-2-methyl-5-(diphosphooxymethyl)pyrimidine + 2 H(+) = thiamine phosphate + CO2 + diphosphate</text>
        <dbReference type="Rhea" id="RHEA:47848"/>
        <dbReference type="ChEBI" id="CHEBI:15378"/>
        <dbReference type="ChEBI" id="CHEBI:16526"/>
        <dbReference type="ChEBI" id="CHEBI:33019"/>
        <dbReference type="ChEBI" id="CHEBI:37575"/>
        <dbReference type="ChEBI" id="CHEBI:57841"/>
        <dbReference type="ChEBI" id="CHEBI:62890"/>
        <dbReference type="EC" id="2.5.1.3"/>
    </reaction>
</comment>
<dbReference type="EC" id="2.5.1.3" evidence="9"/>
<evidence type="ECO:0000256" key="5">
    <source>
        <dbReference type="ARBA" id="ARBA00022977"/>
    </source>
</evidence>
<evidence type="ECO:0000256" key="10">
    <source>
        <dbReference type="RuleBase" id="RU003826"/>
    </source>
</evidence>
<dbReference type="HAMAP" id="MF_00097">
    <property type="entry name" value="TMP_synthase"/>
    <property type="match status" value="1"/>
</dbReference>
<feature type="domain" description="Thiamine phosphate synthase/TenI" evidence="12">
    <location>
        <begin position="15"/>
        <end position="196"/>
    </location>
</feature>
<evidence type="ECO:0000259" key="12">
    <source>
        <dbReference type="Pfam" id="PF02581"/>
    </source>
</evidence>
<protein>
    <recommendedName>
        <fullName evidence="9">Thiamine-phosphate synthase</fullName>
        <shortName evidence="9">TP synthase</shortName>
        <shortName evidence="9">TPS</shortName>
        <ecNumber evidence="9">2.5.1.3</ecNumber>
    </recommendedName>
    <alternativeName>
        <fullName evidence="9">Thiamine-phosphate pyrophosphorylase</fullName>
        <shortName evidence="9">TMP pyrophosphorylase</shortName>
        <shortName evidence="9">TMP-PPase</shortName>
    </alternativeName>
</protein>
<dbReference type="GO" id="GO:0005737">
    <property type="term" value="C:cytoplasm"/>
    <property type="evidence" value="ECO:0007669"/>
    <property type="project" value="TreeGrafter"/>
</dbReference>
<evidence type="ECO:0000313" key="14">
    <source>
        <dbReference type="Proteomes" id="UP000249688"/>
    </source>
</evidence>
<evidence type="ECO:0000256" key="7">
    <source>
        <dbReference type="ARBA" id="ARBA00047851"/>
    </source>
</evidence>
<dbReference type="GO" id="GO:0009228">
    <property type="term" value="P:thiamine biosynthetic process"/>
    <property type="evidence" value="ECO:0007669"/>
    <property type="project" value="UniProtKB-KW"/>
</dbReference>
<feature type="binding site" evidence="9">
    <location>
        <position position="116"/>
    </location>
    <ligand>
        <name>4-amino-2-methyl-5-(diphosphooxymethyl)pyrimidine</name>
        <dbReference type="ChEBI" id="CHEBI:57841"/>
    </ligand>
</feature>
<evidence type="ECO:0000256" key="2">
    <source>
        <dbReference type="ARBA" id="ARBA00022679"/>
    </source>
</evidence>
<dbReference type="UniPathway" id="UPA00060">
    <property type="reaction ID" value="UER00141"/>
</dbReference>
<comment type="catalytic activity">
    <reaction evidence="6 9 10">
        <text>4-methyl-5-(2-phosphooxyethyl)-thiazole + 4-amino-2-methyl-5-(diphosphooxymethyl)pyrimidine + H(+) = thiamine phosphate + diphosphate</text>
        <dbReference type="Rhea" id="RHEA:22328"/>
        <dbReference type="ChEBI" id="CHEBI:15378"/>
        <dbReference type="ChEBI" id="CHEBI:33019"/>
        <dbReference type="ChEBI" id="CHEBI:37575"/>
        <dbReference type="ChEBI" id="CHEBI:57841"/>
        <dbReference type="ChEBI" id="CHEBI:58296"/>
        <dbReference type="EC" id="2.5.1.3"/>
    </reaction>
</comment>
<dbReference type="AlphaFoldDB" id="A0A2W7IID6"/>
<dbReference type="InterPro" id="IPR034291">
    <property type="entry name" value="TMP_synthase"/>
</dbReference>
<comment type="cofactor">
    <cofactor evidence="9">
        <name>Mg(2+)</name>
        <dbReference type="ChEBI" id="CHEBI:18420"/>
    </cofactor>
    <text evidence="9">Binds 1 Mg(2+) ion per subunit.</text>
</comment>
<dbReference type="InterPro" id="IPR036206">
    <property type="entry name" value="ThiamineP_synth_sf"/>
</dbReference>
<feature type="binding site" evidence="9">
    <location>
        <position position="97"/>
    </location>
    <ligand>
        <name>Mg(2+)</name>
        <dbReference type="ChEBI" id="CHEBI:18420"/>
    </ligand>
</feature>
<dbReference type="GO" id="GO:0000287">
    <property type="term" value="F:magnesium ion binding"/>
    <property type="evidence" value="ECO:0007669"/>
    <property type="project" value="UniProtKB-UniRule"/>
</dbReference>